<evidence type="ECO:0000313" key="1">
    <source>
        <dbReference type="EMBL" id="CUS05812.1"/>
    </source>
</evidence>
<name>A0A160T777_9CHLR</name>
<dbReference type="RefSeq" id="WP_095045175.1">
    <property type="nucleotide sequence ID" value="NZ_LN890656.1"/>
</dbReference>
<evidence type="ECO:0000313" key="2">
    <source>
        <dbReference type="Proteomes" id="UP000215027"/>
    </source>
</evidence>
<proteinExistence type="predicted"/>
<evidence type="ECO:0008006" key="3">
    <source>
        <dbReference type="Google" id="ProtNLM"/>
    </source>
</evidence>
<keyword evidence="2" id="KW-1185">Reference proteome</keyword>
<accession>A0A160T777</accession>
<gene>
    <name evidence="1" type="ORF">CFX0092_B0278</name>
</gene>
<dbReference type="KEGG" id="pbf:CFX0092_B0278"/>
<dbReference type="OrthoDB" id="5914937at2"/>
<sequence length="279" mass="31096">MPDYHNQPTARLQNDHLIIDYLLEAGPRLVRLIPTATGENLLAETPEATLESPHGPYRLWGGHRLWHAPETAARTYIPDEGELRVVELPDGVSLSREEARSGIRTEIQVTLRPDAAGARLVHRLTNVGLWPVELAPWAITQLRPGGTAILPLPGAIDDEGLLPNRLLALWPYSRWDDPRFRPGEAAIEIDARPIAQPFKLGYLNRAGWLAYRTGGLTFTKRWTPQPDRPHVDFGCNAEVYTSGNHIELETLGPLVRLSPGESVAHSEEWTITAENSISY</sequence>
<dbReference type="EMBL" id="LN890656">
    <property type="protein sequence ID" value="CUS05812.1"/>
    <property type="molecule type" value="Genomic_DNA"/>
</dbReference>
<organism evidence="1 2">
    <name type="scientific">Candidatus Promineifilum breve</name>
    <dbReference type="NCBI Taxonomy" id="1806508"/>
    <lineage>
        <taxon>Bacteria</taxon>
        <taxon>Bacillati</taxon>
        <taxon>Chloroflexota</taxon>
        <taxon>Ardenticatenia</taxon>
        <taxon>Candidatus Promineifilales</taxon>
        <taxon>Candidatus Promineifilaceae</taxon>
        <taxon>Candidatus Promineifilum</taxon>
    </lineage>
</organism>
<dbReference type="AlphaFoldDB" id="A0A160T777"/>
<dbReference type="Proteomes" id="UP000215027">
    <property type="component" value="Chromosome II"/>
</dbReference>
<protein>
    <recommendedName>
        <fullName evidence="3">Aldose 1-epimerase</fullName>
    </recommendedName>
</protein>
<reference evidence="1" key="1">
    <citation type="submission" date="2016-01" db="EMBL/GenBank/DDBJ databases">
        <authorList>
            <person name="Mcilroy J.S."/>
            <person name="Karst M S."/>
            <person name="Albertsen M."/>
        </authorList>
    </citation>
    <scope>NUCLEOTIDE SEQUENCE</scope>
    <source>
        <strain evidence="1">Cfx-K</strain>
    </source>
</reference>